<dbReference type="EMBL" id="LUTU01000009">
    <property type="protein sequence ID" value="OAJ67154.1"/>
    <property type="molecule type" value="Genomic_DNA"/>
</dbReference>
<evidence type="ECO:0000259" key="2">
    <source>
        <dbReference type="Pfam" id="PF22725"/>
    </source>
</evidence>
<dbReference type="SUPFAM" id="SSF55347">
    <property type="entry name" value="Glyceraldehyde-3-phosphate dehydrogenase-like, C-terminal domain"/>
    <property type="match status" value="1"/>
</dbReference>
<dbReference type="Pfam" id="PF01408">
    <property type="entry name" value="GFO_IDH_MocA"/>
    <property type="match status" value="1"/>
</dbReference>
<sequence length="334" mass="36044">MKTPIGWALIGASNVAREWMIDAIRSQPDATLRTVFSQDAKRGQEFAAAHDIPSSTSELQDILQDPSVHVVYVSSRNELHKDQVLAAARAGKHVLCEKPLALSLTDAQEMVRVCEESGVILGTNHHLRCSAVHIALRHHLQANAIGELNTVRVFHANFLAKAVEGWRLNDAGGGLILDSTIHDIDTLRFLLGADPIDVFAMTQSGRRSIAGIEDGLMAVMRFPGDVLVQIHGSYAVPYAPGGVELYGENAALIARDCMSQKPIGSLSLRDGDGEHPIAIEHHNLYRYSVRRFCDSVAGRGSPAATGQDGVASLKIALALKEAVQSGRQIKVSQS</sequence>
<dbReference type="InterPro" id="IPR051450">
    <property type="entry name" value="Gfo/Idh/MocA_Oxidoreductases"/>
</dbReference>
<evidence type="ECO:0000313" key="3">
    <source>
        <dbReference type="EMBL" id="OAJ67154.1"/>
    </source>
</evidence>
<dbReference type="InterPro" id="IPR055170">
    <property type="entry name" value="GFO_IDH_MocA-like_dom"/>
</dbReference>
<evidence type="ECO:0000259" key="1">
    <source>
        <dbReference type="Pfam" id="PF01408"/>
    </source>
</evidence>
<dbReference type="Gene3D" id="3.40.50.720">
    <property type="entry name" value="NAD(P)-binding Rossmann-like Domain"/>
    <property type="match status" value="1"/>
</dbReference>
<dbReference type="Proteomes" id="UP000077786">
    <property type="component" value="Unassembled WGS sequence"/>
</dbReference>
<dbReference type="AlphaFoldDB" id="A0A1B6VIX5"/>
<dbReference type="InterPro" id="IPR000683">
    <property type="entry name" value="Gfo/Idh/MocA-like_OxRdtase_N"/>
</dbReference>
<comment type="caution">
    <text evidence="3">The sequence shown here is derived from an EMBL/GenBank/DDBJ whole genome shotgun (WGS) entry which is preliminary data.</text>
</comment>
<feature type="domain" description="Gfo/Idh/MocA-like oxidoreductase N-terminal" evidence="1">
    <location>
        <begin position="6"/>
        <end position="125"/>
    </location>
</feature>
<dbReference type="Pfam" id="PF22725">
    <property type="entry name" value="GFO_IDH_MocA_C3"/>
    <property type="match status" value="1"/>
</dbReference>
<dbReference type="PANTHER" id="PTHR43377">
    <property type="entry name" value="BILIVERDIN REDUCTASE A"/>
    <property type="match status" value="1"/>
</dbReference>
<dbReference type="InterPro" id="IPR036291">
    <property type="entry name" value="NAD(P)-bd_dom_sf"/>
</dbReference>
<evidence type="ECO:0000313" key="4">
    <source>
        <dbReference type="Proteomes" id="UP000077786"/>
    </source>
</evidence>
<protein>
    <submittedName>
        <fullName evidence="3">Fructose reductase</fullName>
    </submittedName>
</protein>
<organism evidence="3 4">
    <name type="scientific">Gluconobacter cerinus</name>
    <dbReference type="NCBI Taxonomy" id="38307"/>
    <lineage>
        <taxon>Bacteria</taxon>
        <taxon>Pseudomonadati</taxon>
        <taxon>Pseudomonadota</taxon>
        <taxon>Alphaproteobacteria</taxon>
        <taxon>Acetobacterales</taxon>
        <taxon>Acetobacteraceae</taxon>
        <taxon>Gluconobacter</taxon>
    </lineage>
</organism>
<feature type="domain" description="GFO/IDH/MocA-like oxidoreductase" evidence="2">
    <location>
        <begin position="135"/>
        <end position="252"/>
    </location>
</feature>
<dbReference type="Gene3D" id="3.30.360.10">
    <property type="entry name" value="Dihydrodipicolinate Reductase, domain 2"/>
    <property type="match status" value="1"/>
</dbReference>
<dbReference type="RefSeq" id="WP_064274818.1">
    <property type="nucleotide sequence ID" value="NZ_LUTU01000009.1"/>
</dbReference>
<accession>A0A1B6VIX5</accession>
<dbReference type="PATRIC" id="fig|38307.3.peg.2197"/>
<dbReference type="SUPFAM" id="SSF51735">
    <property type="entry name" value="NAD(P)-binding Rossmann-fold domains"/>
    <property type="match status" value="1"/>
</dbReference>
<reference evidence="3 4" key="1">
    <citation type="submission" date="2016-03" db="EMBL/GenBank/DDBJ databases">
        <title>Draft genome sequence of Gluconobacter cerinus strain CECT 9110.</title>
        <authorList>
            <person name="Sainz F."/>
            <person name="Mas A."/>
            <person name="Torija M.J."/>
        </authorList>
    </citation>
    <scope>NUCLEOTIDE SEQUENCE [LARGE SCALE GENOMIC DNA]</scope>
    <source>
        <strain evidence="3 4">CECT 9110</strain>
    </source>
</reference>
<dbReference type="PANTHER" id="PTHR43377:SF1">
    <property type="entry name" value="BILIVERDIN REDUCTASE A"/>
    <property type="match status" value="1"/>
</dbReference>
<proteinExistence type="predicted"/>
<gene>
    <name evidence="3" type="ORF">A0123_02126</name>
</gene>
<dbReference type="GO" id="GO:0000166">
    <property type="term" value="F:nucleotide binding"/>
    <property type="evidence" value="ECO:0007669"/>
    <property type="project" value="InterPro"/>
</dbReference>
<name>A0A1B6VIX5_9PROT</name>
<dbReference type="OrthoDB" id="9792935at2"/>